<dbReference type="GO" id="GO:0005829">
    <property type="term" value="C:cytosol"/>
    <property type="evidence" value="ECO:0007669"/>
    <property type="project" value="TreeGrafter"/>
</dbReference>
<accession>A0A1E4TC91</accession>
<evidence type="ECO:0008006" key="3">
    <source>
        <dbReference type="Google" id="ProtNLM"/>
    </source>
</evidence>
<dbReference type="Proteomes" id="UP000095023">
    <property type="component" value="Unassembled WGS sequence"/>
</dbReference>
<proteinExistence type="predicted"/>
<evidence type="ECO:0000313" key="1">
    <source>
        <dbReference type="EMBL" id="ODV89386.1"/>
    </source>
</evidence>
<dbReference type="PANTHER" id="PTHR43503:SF2">
    <property type="entry name" value="NEGATIVE REGULATOR OF SPORULATION MDS3-RELATED"/>
    <property type="match status" value="1"/>
</dbReference>
<reference evidence="2" key="1">
    <citation type="submission" date="2016-02" db="EMBL/GenBank/DDBJ databases">
        <title>Comparative genomics of biotechnologically important yeasts.</title>
        <authorList>
            <consortium name="DOE Joint Genome Institute"/>
            <person name="Riley R."/>
            <person name="Haridas S."/>
            <person name="Wolfe K.H."/>
            <person name="Lopes M.R."/>
            <person name="Hittinger C.T."/>
            <person name="Goker M."/>
            <person name="Salamov A."/>
            <person name="Wisecaver J."/>
            <person name="Long T.M."/>
            <person name="Aerts A.L."/>
            <person name="Barry K."/>
            <person name="Choi C."/>
            <person name="Clum A."/>
            <person name="Coughlan A.Y."/>
            <person name="Deshpande S."/>
            <person name="Douglass A.P."/>
            <person name="Hanson S.J."/>
            <person name="Klenk H.-P."/>
            <person name="Labutti K."/>
            <person name="Lapidus A."/>
            <person name="Lindquist E."/>
            <person name="Lipzen A."/>
            <person name="Meier-Kolthoff J.P."/>
            <person name="Ohm R.A."/>
            <person name="Otillar R.P."/>
            <person name="Pangilinan J."/>
            <person name="Peng Y."/>
            <person name="Rokas A."/>
            <person name="Rosa C.A."/>
            <person name="Scheuner C."/>
            <person name="Sibirny A.A."/>
            <person name="Slot J.C."/>
            <person name="Stielow J.B."/>
            <person name="Sun H."/>
            <person name="Kurtzman C.P."/>
            <person name="Blackwell M."/>
            <person name="Jeffries T.W."/>
            <person name="Grigoriev I.V."/>
        </authorList>
    </citation>
    <scope>NUCLEOTIDE SEQUENCE [LARGE SCALE GENOMIC DNA]</scope>
    <source>
        <strain evidence="2">NRRL Y-17796</strain>
    </source>
</reference>
<name>A0A1E4TC91_9ASCO</name>
<dbReference type="OrthoDB" id="10001928at2759"/>
<gene>
    <name evidence="1" type="ORF">CANCADRAFT_139234</name>
</gene>
<dbReference type="EMBL" id="KV453843">
    <property type="protein sequence ID" value="ODV89386.1"/>
    <property type="molecule type" value="Genomic_DNA"/>
</dbReference>
<organism evidence="1 2">
    <name type="scientific">Tortispora caseinolytica NRRL Y-17796</name>
    <dbReference type="NCBI Taxonomy" id="767744"/>
    <lineage>
        <taxon>Eukaryota</taxon>
        <taxon>Fungi</taxon>
        <taxon>Dikarya</taxon>
        <taxon>Ascomycota</taxon>
        <taxon>Saccharomycotina</taxon>
        <taxon>Trigonopsidomycetes</taxon>
        <taxon>Trigonopsidales</taxon>
        <taxon>Trigonopsidaceae</taxon>
        <taxon>Tortispora</taxon>
    </lineage>
</organism>
<dbReference type="Gene3D" id="3.30.710.10">
    <property type="entry name" value="Potassium Channel Kv1.1, Chain A"/>
    <property type="match status" value="1"/>
</dbReference>
<sequence length="514" mass="57787">MRIVKAQVLPEDAETVVILVCPPNRPPDLKEAVKRGFITVCLNRHLHLFMNGDTSHPPETYKLDILSLKWTGPFPYNGPKISSTTKVLVNDDWMVVLADHELWHLEGEQFVKIGDIPESIVTPFDWSVVSSSMVYVCKGSQLVLFHLNQKTAVIYDIADALADNNLEWNHPSACAGEGNRILVCNSTTESTAAYHLELETVNNRFAILPIESARGSIPPALTSPLGKRVQDSLALYGRDHNGKMRLYTFHLTRHYWYECFIPDSLRESIYPDIVYGPLLNEMFIFTETFPNQRVFPESESAGIFNYFLCIDLAVIGTMKPFTNINQEFSSAIGNLLINNPGAVDLNILTLDGKTVQVSSRILCRRWGKYFQDIYANAVKEAGPGVKPVVFIPQSIDIVMAVIDYLYKHTIGPESSSVSMLGQLMLFGRMHELPDLYLMASRQLHYLLAESSETSFMNVSDMKLVFQFSSLCGNRRLQRHATRLLLETDARDIVFKHLSPSGTMADITDLTSANT</sequence>
<evidence type="ECO:0000313" key="2">
    <source>
        <dbReference type="Proteomes" id="UP000095023"/>
    </source>
</evidence>
<protein>
    <recommendedName>
        <fullName evidence="3">BTB domain-containing protein</fullName>
    </recommendedName>
</protein>
<keyword evidence="2" id="KW-1185">Reference proteome</keyword>
<dbReference type="GO" id="GO:0045454">
    <property type="term" value="P:cell redox homeostasis"/>
    <property type="evidence" value="ECO:0007669"/>
    <property type="project" value="TreeGrafter"/>
</dbReference>
<dbReference type="GO" id="GO:0005739">
    <property type="term" value="C:mitochondrion"/>
    <property type="evidence" value="ECO:0007669"/>
    <property type="project" value="TreeGrafter"/>
</dbReference>
<dbReference type="InterPro" id="IPR011333">
    <property type="entry name" value="SKP1/BTB/POZ_sf"/>
</dbReference>
<dbReference type="AlphaFoldDB" id="A0A1E4TC91"/>
<dbReference type="PANTHER" id="PTHR43503">
    <property type="entry name" value="MCG48959-RELATED"/>
    <property type="match status" value="1"/>
</dbReference>